<name>A0A3N0BT21_9SPHI</name>
<dbReference type="AlphaFoldDB" id="A0A3N0BT21"/>
<accession>A0A3N0BT21</accession>
<evidence type="ECO:0000313" key="4">
    <source>
        <dbReference type="Proteomes" id="UP000274046"/>
    </source>
</evidence>
<dbReference type="EMBL" id="RBEE01000023">
    <property type="protein sequence ID" value="RNL52213.1"/>
    <property type="molecule type" value="Genomic_DNA"/>
</dbReference>
<dbReference type="InterPro" id="IPR050190">
    <property type="entry name" value="UPF0213_domain"/>
</dbReference>
<evidence type="ECO:0000313" key="3">
    <source>
        <dbReference type="EMBL" id="RNL52213.1"/>
    </source>
</evidence>
<dbReference type="PROSITE" id="PS50164">
    <property type="entry name" value="GIY_YIG"/>
    <property type="match status" value="1"/>
</dbReference>
<organism evidence="3 4">
    <name type="scientific">Pedobacter jejuensis</name>
    <dbReference type="NCBI Taxonomy" id="1268550"/>
    <lineage>
        <taxon>Bacteria</taxon>
        <taxon>Pseudomonadati</taxon>
        <taxon>Bacteroidota</taxon>
        <taxon>Sphingobacteriia</taxon>
        <taxon>Sphingobacteriales</taxon>
        <taxon>Sphingobacteriaceae</taxon>
        <taxon>Pedobacter</taxon>
    </lineage>
</organism>
<keyword evidence="4" id="KW-1185">Reference proteome</keyword>
<dbReference type="Gene3D" id="3.40.1440.10">
    <property type="entry name" value="GIY-YIG endonuclease"/>
    <property type="match status" value="1"/>
</dbReference>
<dbReference type="OrthoDB" id="1495241at2"/>
<protein>
    <submittedName>
        <fullName evidence="3">GIY-YIG nuclease family protein</fullName>
    </submittedName>
</protein>
<evidence type="ECO:0000259" key="2">
    <source>
        <dbReference type="PROSITE" id="PS50164"/>
    </source>
</evidence>
<dbReference type="InterPro" id="IPR035901">
    <property type="entry name" value="GIY-YIG_endonuc_sf"/>
</dbReference>
<dbReference type="Pfam" id="PF01541">
    <property type="entry name" value="GIY-YIG"/>
    <property type="match status" value="1"/>
</dbReference>
<dbReference type="PANTHER" id="PTHR34477:SF5">
    <property type="entry name" value="BSL5627 PROTEIN"/>
    <property type="match status" value="1"/>
</dbReference>
<comment type="similarity">
    <text evidence="1">Belongs to the UPF0213 family.</text>
</comment>
<proteinExistence type="inferred from homology"/>
<dbReference type="PANTHER" id="PTHR34477">
    <property type="entry name" value="UPF0213 PROTEIN YHBQ"/>
    <property type="match status" value="1"/>
</dbReference>
<sequence length="97" mass="11649">MERGGFVYIMTNKNHKVLYTGVTSNLRNRVFEHINNHYPKSFTSQYKCYKLVYYNFFWSIEEAIAEEKRIKGGSRLAKLKLINEFNPIWNDLYETLD</sequence>
<dbReference type="InterPro" id="IPR000305">
    <property type="entry name" value="GIY-YIG_endonuc"/>
</dbReference>
<dbReference type="CDD" id="cd10448">
    <property type="entry name" value="GIY-YIG_unchar_3"/>
    <property type="match status" value="1"/>
</dbReference>
<dbReference type="Proteomes" id="UP000274046">
    <property type="component" value="Unassembled WGS sequence"/>
</dbReference>
<dbReference type="SUPFAM" id="SSF82771">
    <property type="entry name" value="GIY-YIG endonuclease"/>
    <property type="match status" value="1"/>
</dbReference>
<gene>
    <name evidence="3" type="ORF">D7004_11575</name>
</gene>
<comment type="caution">
    <text evidence="3">The sequence shown here is derived from an EMBL/GenBank/DDBJ whole genome shotgun (WGS) entry which is preliminary data.</text>
</comment>
<feature type="domain" description="GIY-YIG" evidence="2">
    <location>
        <begin position="3"/>
        <end position="80"/>
    </location>
</feature>
<evidence type="ECO:0000256" key="1">
    <source>
        <dbReference type="ARBA" id="ARBA00007435"/>
    </source>
</evidence>
<reference evidence="3 4" key="1">
    <citation type="submission" date="2018-10" db="EMBL/GenBank/DDBJ databases">
        <title>Genome sequencing of Pedobacter jejuensis TNB23.</title>
        <authorList>
            <person name="Cho Y.-J."/>
            <person name="Cho A."/>
            <person name="Kim O.-S."/>
        </authorList>
    </citation>
    <scope>NUCLEOTIDE SEQUENCE [LARGE SCALE GENOMIC DNA]</scope>
    <source>
        <strain evidence="3 4">TNB23</strain>
    </source>
</reference>
<dbReference type="RefSeq" id="WP_123206018.1">
    <property type="nucleotide sequence ID" value="NZ_RBEE01000023.1"/>
</dbReference>